<organism evidence="1 2">
    <name type="scientific">Methylomonas rapida</name>
    <dbReference type="NCBI Taxonomy" id="2963939"/>
    <lineage>
        <taxon>Bacteria</taxon>
        <taxon>Pseudomonadati</taxon>
        <taxon>Pseudomonadota</taxon>
        <taxon>Gammaproteobacteria</taxon>
        <taxon>Methylococcales</taxon>
        <taxon>Methylococcaceae</taxon>
        <taxon>Methylomonas</taxon>
    </lineage>
</organism>
<name>A0ABY7GM15_9GAMM</name>
<dbReference type="Gene3D" id="3.40.630.30">
    <property type="match status" value="1"/>
</dbReference>
<keyword evidence="2" id="KW-1185">Reference proteome</keyword>
<sequence>MAQHSGHLEFILIPENKSFDSSFEVFLADTLESKQIHYNLRYQVYCDEMGFEDKDQFPEQMEIDAWDDSAVHFLVRHRKSGHWLGGLRLVFNKHDAFPFENLTQPYREISLAEREVSVEMSRLCVIKEARRFPAKRFAPYGLPEQEISEENDKIKSIYNYKNQTRSLMWGLFRAAAVYCAENNIDYWYFIVAPALAWFIRKEGFEFQQIADACEHRGLRTPYQISIENILANRLWQKDYKQHFSCYSDLEKEFAVPKRAAQS</sequence>
<dbReference type="GO" id="GO:0016746">
    <property type="term" value="F:acyltransferase activity"/>
    <property type="evidence" value="ECO:0007669"/>
    <property type="project" value="UniProtKB-KW"/>
</dbReference>
<dbReference type="InterPro" id="IPR016181">
    <property type="entry name" value="Acyl_CoA_acyltransferase"/>
</dbReference>
<dbReference type="EMBL" id="CP113517">
    <property type="protein sequence ID" value="WAR45552.1"/>
    <property type="molecule type" value="Genomic_DNA"/>
</dbReference>
<dbReference type="InterPro" id="IPR022484">
    <property type="entry name" value="PEP-CTERM/exosrtase_acylTfrase"/>
</dbReference>
<dbReference type="NCBIfam" id="TIGR03694">
    <property type="entry name" value="exosort_acyl"/>
    <property type="match status" value="1"/>
</dbReference>
<gene>
    <name evidence="1" type="ORF">NM686_003280</name>
</gene>
<evidence type="ECO:0000313" key="2">
    <source>
        <dbReference type="Proteomes" id="UP001162780"/>
    </source>
</evidence>
<keyword evidence="1" id="KW-0012">Acyltransferase</keyword>
<keyword evidence="1" id="KW-0808">Transferase</keyword>
<dbReference type="Proteomes" id="UP001162780">
    <property type="component" value="Chromosome"/>
</dbReference>
<protein>
    <submittedName>
        <fullName evidence="1">PEP-CTERM/exosortase system-associated acyltransferase</fullName>
    </submittedName>
</protein>
<dbReference type="Pfam" id="PF13444">
    <property type="entry name" value="Acetyltransf_5"/>
    <property type="match status" value="1"/>
</dbReference>
<accession>A0ABY7GM15</accession>
<dbReference type="RefSeq" id="WP_269022351.1">
    <property type="nucleotide sequence ID" value="NZ_CP113517.1"/>
</dbReference>
<proteinExistence type="predicted"/>
<evidence type="ECO:0000313" key="1">
    <source>
        <dbReference type="EMBL" id="WAR45552.1"/>
    </source>
</evidence>
<dbReference type="SUPFAM" id="SSF55729">
    <property type="entry name" value="Acyl-CoA N-acyltransferases (Nat)"/>
    <property type="match status" value="1"/>
</dbReference>
<reference evidence="1" key="1">
    <citation type="submission" date="2022-11" db="EMBL/GenBank/DDBJ databases">
        <title>Methylomonas rapida sp. nov., Carotenoid-Producing Obligate Methanotrophs with High Growth Characteristics and Biotechnological Potential.</title>
        <authorList>
            <person name="Tikhonova E.N."/>
            <person name="Suleimanov R.Z."/>
            <person name="Miroshnikov K."/>
            <person name="Oshkin I.Y."/>
            <person name="Belova S.E."/>
            <person name="Danilova O.V."/>
            <person name="Ashikhmin A."/>
            <person name="Konopkin A."/>
            <person name="But S.Y."/>
            <person name="Khmelenina V.N."/>
            <person name="Kuznetsov N."/>
            <person name="Pimenov N.V."/>
            <person name="Dedysh S.N."/>
        </authorList>
    </citation>
    <scope>NUCLEOTIDE SEQUENCE</scope>
    <source>
        <strain evidence="1">MP1</strain>
    </source>
</reference>